<dbReference type="Gene3D" id="2.30.30.40">
    <property type="entry name" value="SH3 Domains"/>
    <property type="match status" value="1"/>
</dbReference>
<evidence type="ECO:0000313" key="2">
    <source>
        <dbReference type="EMBL" id="SJZ30206.1"/>
    </source>
</evidence>
<evidence type="ECO:0000259" key="1">
    <source>
        <dbReference type="PROSITE" id="PS50851"/>
    </source>
</evidence>
<accession>A0A1T4JJ60</accession>
<proteinExistence type="predicted"/>
<dbReference type="GO" id="GO:0005829">
    <property type="term" value="C:cytosol"/>
    <property type="evidence" value="ECO:0007669"/>
    <property type="project" value="TreeGrafter"/>
</dbReference>
<protein>
    <submittedName>
        <fullName evidence="2">Purine-binding chemotaxis protein CheW</fullName>
    </submittedName>
</protein>
<dbReference type="PANTHER" id="PTHR22617">
    <property type="entry name" value="CHEMOTAXIS SENSOR HISTIDINE KINASE-RELATED"/>
    <property type="match status" value="1"/>
</dbReference>
<evidence type="ECO:0000313" key="3">
    <source>
        <dbReference type="Proteomes" id="UP000190625"/>
    </source>
</evidence>
<dbReference type="PROSITE" id="PS50851">
    <property type="entry name" value="CHEW"/>
    <property type="match status" value="1"/>
</dbReference>
<reference evidence="3" key="1">
    <citation type="submission" date="2017-02" db="EMBL/GenBank/DDBJ databases">
        <authorList>
            <person name="Varghese N."/>
            <person name="Submissions S."/>
        </authorList>
    </citation>
    <scope>NUCLEOTIDE SEQUENCE [LARGE SCALE GENOMIC DNA]</scope>
    <source>
        <strain evidence="3">ATCC BAA-73</strain>
    </source>
</reference>
<dbReference type="STRING" id="142842.SAMN02745118_00010"/>
<dbReference type="InterPro" id="IPR002545">
    <property type="entry name" value="CheW-lke_dom"/>
</dbReference>
<dbReference type="SUPFAM" id="SSF50341">
    <property type="entry name" value="CheW-like"/>
    <property type="match status" value="1"/>
</dbReference>
<dbReference type="RefSeq" id="WP_078808554.1">
    <property type="nucleotide sequence ID" value="NZ_FUWM01000003.1"/>
</dbReference>
<sequence>MSNETQQLIVFNLGGEEFGVKITKVQEIIRMTEISKLPNSSEFMSGIINLRGDIISVIDLRKRFGVEQQETKKTRIIIVEMDDQDVGLIVDNVSEVLRIEPEDIDDAPQRVAGIKDDYLKGIGKVEERIIVLLDLDKLLTTEEKIELENVDQNVEEEDIA</sequence>
<organism evidence="2 3">
    <name type="scientific">Selenihalanaerobacter shriftii</name>
    <dbReference type="NCBI Taxonomy" id="142842"/>
    <lineage>
        <taxon>Bacteria</taxon>
        <taxon>Bacillati</taxon>
        <taxon>Bacillota</taxon>
        <taxon>Clostridia</taxon>
        <taxon>Halanaerobiales</taxon>
        <taxon>Halobacteroidaceae</taxon>
        <taxon>Selenihalanaerobacter</taxon>
    </lineage>
</organism>
<dbReference type="InterPro" id="IPR039315">
    <property type="entry name" value="CheW"/>
</dbReference>
<feature type="domain" description="CheW-like" evidence="1">
    <location>
        <begin position="5"/>
        <end position="144"/>
    </location>
</feature>
<dbReference type="PANTHER" id="PTHR22617:SF23">
    <property type="entry name" value="CHEMOTAXIS PROTEIN CHEW"/>
    <property type="match status" value="1"/>
</dbReference>
<dbReference type="GO" id="GO:0007165">
    <property type="term" value="P:signal transduction"/>
    <property type="evidence" value="ECO:0007669"/>
    <property type="project" value="InterPro"/>
</dbReference>
<dbReference type="GO" id="GO:0006935">
    <property type="term" value="P:chemotaxis"/>
    <property type="evidence" value="ECO:0007669"/>
    <property type="project" value="InterPro"/>
</dbReference>
<keyword evidence="3" id="KW-1185">Reference proteome</keyword>
<dbReference type="Proteomes" id="UP000190625">
    <property type="component" value="Unassembled WGS sequence"/>
</dbReference>
<dbReference type="Pfam" id="PF01584">
    <property type="entry name" value="CheW"/>
    <property type="match status" value="1"/>
</dbReference>
<dbReference type="Gene3D" id="2.40.50.180">
    <property type="entry name" value="CheA-289, Domain 4"/>
    <property type="match status" value="1"/>
</dbReference>
<dbReference type="OrthoDB" id="9794382at2"/>
<dbReference type="EMBL" id="FUWM01000003">
    <property type="protein sequence ID" value="SJZ30206.1"/>
    <property type="molecule type" value="Genomic_DNA"/>
</dbReference>
<dbReference type="AlphaFoldDB" id="A0A1T4JJ60"/>
<gene>
    <name evidence="2" type="ORF">SAMN02745118_00010</name>
</gene>
<name>A0A1T4JJ60_9FIRM</name>
<dbReference type="InterPro" id="IPR036061">
    <property type="entry name" value="CheW-like_dom_sf"/>
</dbReference>
<dbReference type="SMART" id="SM00260">
    <property type="entry name" value="CheW"/>
    <property type="match status" value="1"/>
</dbReference>